<organism evidence="4 5">
    <name type="scientific">Chryseobacterium piscicola</name>
    <dbReference type="NCBI Taxonomy" id="551459"/>
    <lineage>
        <taxon>Bacteria</taxon>
        <taxon>Pseudomonadati</taxon>
        <taxon>Bacteroidota</taxon>
        <taxon>Flavobacteriia</taxon>
        <taxon>Flavobacteriales</taxon>
        <taxon>Weeksellaceae</taxon>
        <taxon>Chryseobacterium group</taxon>
        <taxon>Chryseobacterium</taxon>
    </lineage>
</organism>
<feature type="domain" description="Bacterial sugar transferase" evidence="3">
    <location>
        <begin position="2"/>
        <end position="180"/>
    </location>
</feature>
<name>A0A1N7NKP8_9FLAO</name>
<dbReference type="EMBL" id="FTOJ01000008">
    <property type="protein sequence ID" value="SIS98857.1"/>
    <property type="molecule type" value="Genomic_DNA"/>
</dbReference>
<evidence type="ECO:0000259" key="3">
    <source>
        <dbReference type="Pfam" id="PF02397"/>
    </source>
</evidence>
<keyword evidence="2" id="KW-0472">Membrane</keyword>
<evidence type="ECO:0000256" key="1">
    <source>
        <dbReference type="ARBA" id="ARBA00006464"/>
    </source>
</evidence>
<reference evidence="5" key="1">
    <citation type="submission" date="2017-01" db="EMBL/GenBank/DDBJ databases">
        <authorList>
            <person name="Varghese N."/>
            <person name="Submissions S."/>
        </authorList>
    </citation>
    <scope>NUCLEOTIDE SEQUENCE [LARGE SCALE GENOMIC DNA]</scope>
    <source>
        <strain evidence="5">DSM 21068</strain>
    </source>
</reference>
<keyword evidence="4" id="KW-0808">Transferase</keyword>
<protein>
    <submittedName>
        <fullName evidence="4">Sugar transferase involved in LPS biosynthesis (Colanic, teichoic acid)</fullName>
    </submittedName>
</protein>
<dbReference type="PANTHER" id="PTHR30576:SF20">
    <property type="entry name" value="QUINOVOSAMINEPHOSPHOTRANSFERAE-RELATED"/>
    <property type="match status" value="1"/>
</dbReference>
<dbReference type="GO" id="GO:0016780">
    <property type="term" value="F:phosphotransferase activity, for other substituted phosphate groups"/>
    <property type="evidence" value="ECO:0007669"/>
    <property type="project" value="TreeGrafter"/>
</dbReference>
<dbReference type="STRING" id="551459.SAMN05421796_10898"/>
<keyword evidence="2" id="KW-1133">Transmembrane helix</keyword>
<dbReference type="Proteomes" id="UP000186246">
    <property type="component" value="Unassembled WGS sequence"/>
</dbReference>
<keyword evidence="2" id="KW-0812">Transmembrane</keyword>
<feature type="transmembrane region" description="Helical" evidence="2">
    <location>
        <begin position="6"/>
        <end position="28"/>
    </location>
</feature>
<dbReference type="Pfam" id="PF02397">
    <property type="entry name" value="Bac_transf"/>
    <property type="match status" value="1"/>
</dbReference>
<accession>A0A1N7NKP8</accession>
<evidence type="ECO:0000256" key="2">
    <source>
        <dbReference type="SAM" id="Phobius"/>
    </source>
</evidence>
<dbReference type="PANTHER" id="PTHR30576">
    <property type="entry name" value="COLANIC BIOSYNTHESIS UDP-GLUCOSE LIPID CARRIER TRANSFERASE"/>
    <property type="match status" value="1"/>
</dbReference>
<dbReference type="InterPro" id="IPR003362">
    <property type="entry name" value="Bact_transf"/>
</dbReference>
<sequence>MVIDYGIASVAVIIFLPIFIVLFVLASVDTGFPGVFTQDRVGRFGTTFTIYKFKTYHSKTLNKSQFGRWLRKTKLDELPQIFNILKGDMSIIGARPDIKGYYDVLEGEQRLILNLKPGLISEAGIKYRNEDEILANQDHPLQYNDEVLFPDKVKMNLDYYKNLSLKNDLKIIWKTLFVLLKIDRNTTS</sequence>
<evidence type="ECO:0000313" key="4">
    <source>
        <dbReference type="EMBL" id="SIS98857.1"/>
    </source>
</evidence>
<comment type="similarity">
    <text evidence="1">Belongs to the bacterial sugar transferase family.</text>
</comment>
<gene>
    <name evidence="4" type="ORF">SAMN05421796_10898</name>
</gene>
<dbReference type="AlphaFoldDB" id="A0A1N7NKP8"/>
<proteinExistence type="inferred from homology"/>
<evidence type="ECO:0000313" key="5">
    <source>
        <dbReference type="Proteomes" id="UP000186246"/>
    </source>
</evidence>